<evidence type="ECO:0000313" key="2">
    <source>
        <dbReference type="Proteomes" id="UP001150581"/>
    </source>
</evidence>
<dbReference type="Proteomes" id="UP001150581">
    <property type="component" value="Unassembled WGS sequence"/>
</dbReference>
<comment type="caution">
    <text evidence="1">The sequence shown here is derived from an EMBL/GenBank/DDBJ whole genome shotgun (WGS) entry which is preliminary data.</text>
</comment>
<organism evidence="1 2">
    <name type="scientific">Kickxella alabastrina</name>
    <dbReference type="NCBI Taxonomy" id="61397"/>
    <lineage>
        <taxon>Eukaryota</taxon>
        <taxon>Fungi</taxon>
        <taxon>Fungi incertae sedis</taxon>
        <taxon>Zoopagomycota</taxon>
        <taxon>Kickxellomycotina</taxon>
        <taxon>Kickxellomycetes</taxon>
        <taxon>Kickxellales</taxon>
        <taxon>Kickxellaceae</taxon>
        <taxon>Kickxella</taxon>
    </lineage>
</organism>
<evidence type="ECO:0000313" key="1">
    <source>
        <dbReference type="EMBL" id="KAJ1901463.1"/>
    </source>
</evidence>
<gene>
    <name evidence="1" type="primary">SAS10</name>
    <name evidence="1" type="ORF">LPJ66_000745</name>
</gene>
<accession>A0ACC1IVE8</accession>
<reference evidence="1" key="1">
    <citation type="submission" date="2022-07" db="EMBL/GenBank/DDBJ databases">
        <title>Phylogenomic reconstructions and comparative analyses of Kickxellomycotina fungi.</title>
        <authorList>
            <person name="Reynolds N.K."/>
            <person name="Stajich J.E."/>
            <person name="Barry K."/>
            <person name="Grigoriev I.V."/>
            <person name="Crous P."/>
            <person name="Smith M.E."/>
        </authorList>
    </citation>
    <scope>NUCLEOTIDE SEQUENCE</scope>
    <source>
        <strain evidence="1">Benny 63K</strain>
    </source>
</reference>
<sequence length="683" mass="75555">MGGRSKKRSSKGGYKAPVDEESLIKKGASIKAIKTWNDVEHDSDEEFDASRDKVLLGFDKKMNKRSRKAGLSDEESDQEVFGVTAAGSSGEEDKDEDSAAADSDNFYSDEEDENKKKDSRFEDGAWGKQKHNYYDADDYGSNTDDDDEAFAEEAEEALRLQKKQMETLDEGDFIDEFSAQLGVASKGDSSISRLVSSVDDTQAHLDMDSVTLNNDGSYDISDAKRQALLSLPEAEKLKVIQAESPELLTLVDDMKTYWGIVRSEVRPVLDRAADLGVRADDHPALAFYAAKHQLLMSYINNVAVYLVVKASTSEERGGIDLRDHPVISSIVEFRRRVEIMGALQKKLEPLLDIFAEDLASGIIGTGAEAKAQADAAAASTTALAEDSDVDMDDDVEQTTEEVAAALKASKARKSKSKSKSTSFLDVSSLLGKDASGGDSYAELQAMLKKDKASRRKQAQADTISGWDAIEDGDFGEQDHLGEDDAEDKARAIRRLRHHAKRIAQAQTKRSSKNNLSGDMDVPYKNRRLDKLRLDDESVNAIKARADDFGDDLDMDVDSDGAADKDGEDDYYAQVVRGKQEQADAKEARRQEQWKMMVEANVAVEAPVEGEVKRNVNYQILKNKGLMPRRTKEQRNPRVKRRKRFEQAKKKISSAVTQVRTLEGNYGGEATGIKSGLSRSTRFK</sequence>
<dbReference type="EMBL" id="JANBPG010000026">
    <property type="protein sequence ID" value="KAJ1901463.1"/>
    <property type="molecule type" value="Genomic_DNA"/>
</dbReference>
<proteinExistence type="predicted"/>
<keyword evidence="2" id="KW-1185">Reference proteome</keyword>
<name>A0ACC1IVE8_9FUNG</name>
<protein>
    <submittedName>
        <fullName evidence="1">Something about silencing protein 10</fullName>
    </submittedName>
</protein>